<evidence type="ECO:0000256" key="1">
    <source>
        <dbReference type="ARBA" id="ARBA00004123"/>
    </source>
</evidence>
<evidence type="ECO:0000313" key="10">
    <source>
        <dbReference type="Proteomes" id="UP000652761"/>
    </source>
</evidence>
<dbReference type="Pfam" id="PF04844">
    <property type="entry name" value="Ovate"/>
    <property type="match status" value="1"/>
</dbReference>
<dbReference type="NCBIfam" id="TIGR01568">
    <property type="entry name" value="A_thal_3678"/>
    <property type="match status" value="1"/>
</dbReference>
<keyword evidence="4 6" id="KW-0804">Transcription</keyword>
<sequence>MGKQRKLRSSMKVLHDALTSFRPVVGAPLCMQPTKTHSFRDIFASFDSVDYVLPVAAASPVFYSDPCNRHGLLLGHPQKAVPAAEHGIACKVEEGEDEGSISVSGATTVASSSTSCSSCLSSSSLAAAAAPDDAKEDDAEAKGGPFPNGVACTERFFFSPCSSKSIAAESSPETGPRKASPLRSVLGGSEGEDEDEDEDDVLLEREIEDTVIDLAAATGVSALCRDSVPVAFSSRDLYGDFRSSMEEMVAAHGLRDWPDLQELLHCYLCLNDKETHKVIALAFVDLLMHLSSQGKVHSSAVHGAASTPMFFPSPPLPAPGLHPSPSPC</sequence>
<dbReference type="InterPro" id="IPR038933">
    <property type="entry name" value="Ovate"/>
</dbReference>
<protein>
    <recommendedName>
        <fullName evidence="6">Transcription repressor</fullName>
    </recommendedName>
    <alternativeName>
        <fullName evidence="6">Ovate family protein</fullName>
    </alternativeName>
</protein>
<evidence type="ECO:0000256" key="3">
    <source>
        <dbReference type="ARBA" id="ARBA00023015"/>
    </source>
</evidence>
<proteinExistence type="predicted"/>
<evidence type="ECO:0000256" key="2">
    <source>
        <dbReference type="ARBA" id="ARBA00022491"/>
    </source>
</evidence>
<gene>
    <name evidence="9" type="ORF">Taro_000869</name>
</gene>
<comment type="caution">
    <text evidence="9">The sequence shown here is derived from an EMBL/GenBank/DDBJ whole genome shotgun (WGS) entry which is preliminary data.</text>
</comment>
<evidence type="ECO:0000256" key="6">
    <source>
        <dbReference type="RuleBase" id="RU367028"/>
    </source>
</evidence>
<evidence type="ECO:0000256" key="5">
    <source>
        <dbReference type="ARBA" id="ARBA00023242"/>
    </source>
</evidence>
<comment type="subcellular location">
    <subcellularLocation>
        <location evidence="1 6">Nucleus</location>
    </subcellularLocation>
</comment>
<dbReference type="PROSITE" id="PS51754">
    <property type="entry name" value="OVATE"/>
    <property type="match status" value="1"/>
</dbReference>
<dbReference type="PANTHER" id="PTHR33057:SF218">
    <property type="entry name" value="TRANSCRIPTION REPRESSOR"/>
    <property type="match status" value="1"/>
</dbReference>
<keyword evidence="2 6" id="KW-0678">Repressor</keyword>
<evidence type="ECO:0000313" key="9">
    <source>
        <dbReference type="EMBL" id="MQL68539.1"/>
    </source>
</evidence>
<accession>A0A843TIX3</accession>
<dbReference type="EMBL" id="NMUH01000016">
    <property type="protein sequence ID" value="MQL68539.1"/>
    <property type="molecule type" value="Genomic_DNA"/>
</dbReference>
<evidence type="ECO:0000256" key="4">
    <source>
        <dbReference type="ARBA" id="ARBA00023163"/>
    </source>
</evidence>
<dbReference type="PANTHER" id="PTHR33057">
    <property type="entry name" value="TRANSCRIPTION REPRESSOR OFP7-RELATED"/>
    <property type="match status" value="1"/>
</dbReference>
<dbReference type="GO" id="GO:0005634">
    <property type="term" value="C:nucleus"/>
    <property type="evidence" value="ECO:0007669"/>
    <property type="project" value="UniProtKB-SubCell"/>
</dbReference>
<comment type="function">
    <text evidence="6">Transcriptional repressor that regulates multiple aspects of plant growth and development.</text>
</comment>
<reference evidence="9" key="1">
    <citation type="submission" date="2017-07" db="EMBL/GenBank/DDBJ databases">
        <title>Taro Niue Genome Assembly and Annotation.</title>
        <authorList>
            <person name="Atibalentja N."/>
            <person name="Keating K."/>
            <person name="Fields C.J."/>
        </authorList>
    </citation>
    <scope>NUCLEOTIDE SEQUENCE</scope>
    <source>
        <strain evidence="9">Niue_2</strain>
        <tissue evidence="9">Leaf</tissue>
    </source>
</reference>
<evidence type="ECO:0000256" key="7">
    <source>
        <dbReference type="SAM" id="MobiDB-lite"/>
    </source>
</evidence>
<keyword evidence="3 6" id="KW-0805">Transcription regulation</keyword>
<dbReference type="AlphaFoldDB" id="A0A843TIX3"/>
<organism evidence="9 10">
    <name type="scientific">Colocasia esculenta</name>
    <name type="common">Wild taro</name>
    <name type="synonym">Arum esculentum</name>
    <dbReference type="NCBI Taxonomy" id="4460"/>
    <lineage>
        <taxon>Eukaryota</taxon>
        <taxon>Viridiplantae</taxon>
        <taxon>Streptophyta</taxon>
        <taxon>Embryophyta</taxon>
        <taxon>Tracheophyta</taxon>
        <taxon>Spermatophyta</taxon>
        <taxon>Magnoliopsida</taxon>
        <taxon>Liliopsida</taxon>
        <taxon>Araceae</taxon>
        <taxon>Aroideae</taxon>
        <taxon>Colocasieae</taxon>
        <taxon>Colocasia</taxon>
    </lineage>
</organism>
<dbReference type="OrthoDB" id="689823at2759"/>
<dbReference type="Proteomes" id="UP000652761">
    <property type="component" value="Unassembled WGS sequence"/>
</dbReference>
<dbReference type="GO" id="GO:0045892">
    <property type="term" value="P:negative regulation of DNA-templated transcription"/>
    <property type="evidence" value="ECO:0007669"/>
    <property type="project" value="UniProtKB-UniRule"/>
</dbReference>
<dbReference type="InterPro" id="IPR006458">
    <property type="entry name" value="Ovate_C"/>
</dbReference>
<feature type="region of interest" description="Disordered" evidence="7">
    <location>
        <begin position="166"/>
        <end position="198"/>
    </location>
</feature>
<evidence type="ECO:0000259" key="8">
    <source>
        <dbReference type="PROSITE" id="PS51754"/>
    </source>
</evidence>
<name>A0A843TIX3_COLES</name>
<feature type="domain" description="OVATE" evidence="8">
    <location>
        <begin position="230"/>
        <end position="289"/>
    </location>
</feature>
<keyword evidence="10" id="KW-1185">Reference proteome</keyword>
<keyword evidence="5 6" id="KW-0539">Nucleus</keyword>